<organism evidence="9 10">
    <name type="scientific">Pigmentiphaga soli</name>
    <dbReference type="NCBI Taxonomy" id="1007095"/>
    <lineage>
        <taxon>Bacteria</taxon>
        <taxon>Pseudomonadati</taxon>
        <taxon>Pseudomonadota</taxon>
        <taxon>Betaproteobacteria</taxon>
        <taxon>Burkholderiales</taxon>
        <taxon>Alcaligenaceae</taxon>
        <taxon>Pigmentiphaga</taxon>
    </lineage>
</organism>
<dbReference type="PANTHER" id="PTHR13325">
    <property type="entry name" value="PROTEASE M50 MEMBRANE-BOUND TRANSCRIPTION FACTOR SITE 2 PROTEASE"/>
    <property type="match status" value="1"/>
</dbReference>
<evidence type="ECO:0000256" key="1">
    <source>
        <dbReference type="ARBA" id="ARBA00001947"/>
    </source>
</evidence>
<comment type="similarity">
    <text evidence="3">Belongs to the peptidase M50B family.</text>
</comment>
<keyword evidence="5 7" id="KW-1133">Transmembrane helix</keyword>
<feature type="transmembrane region" description="Helical" evidence="7">
    <location>
        <begin position="370"/>
        <end position="391"/>
    </location>
</feature>
<reference evidence="10" key="1">
    <citation type="journal article" date="2019" name="Int. J. Syst. Evol. Microbiol.">
        <title>The Global Catalogue of Microorganisms (GCM) 10K type strain sequencing project: providing services to taxonomists for standard genome sequencing and annotation.</title>
        <authorList>
            <consortium name="The Broad Institute Genomics Platform"/>
            <consortium name="The Broad Institute Genome Sequencing Center for Infectious Disease"/>
            <person name="Wu L."/>
            <person name="Ma J."/>
        </authorList>
    </citation>
    <scope>NUCLEOTIDE SEQUENCE [LARGE SCALE GENOMIC DNA]</scope>
    <source>
        <strain evidence="10">JCM 17666</strain>
    </source>
</reference>
<name>A0ABP8GJV6_9BURK</name>
<feature type="transmembrane region" description="Helical" evidence="7">
    <location>
        <begin position="397"/>
        <end position="416"/>
    </location>
</feature>
<feature type="transmembrane region" description="Helical" evidence="7">
    <location>
        <begin position="162"/>
        <end position="185"/>
    </location>
</feature>
<dbReference type="RefSeq" id="WP_345246649.1">
    <property type="nucleotide sequence ID" value="NZ_BAABFO010000003.1"/>
</dbReference>
<evidence type="ECO:0000256" key="2">
    <source>
        <dbReference type="ARBA" id="ARBA00004127"/>
    </source>
</evidence>
<evidence type="ECO:0000256" key="6">
    <source>
        <dbReference type="ARBA" id="ARBA00023136"/>
    </source>
</evidence>
<dbReference type="Pfam" id="PF02163">
    <property type="entry name" value="Peptidase_M50"/>
    <property type="match status" value="1"/>
</dbReference>
<evidence type="ECO:0000259" key="8">
    <source>
        <dbReference type="Pfam" id="PF02163"/>
    </source>
</evidence>
<dbReference type="Proteomes" id="UP001501671">
    <property type="component" value="Unassembled WGS sequence"/>
</dbReference>
<accession>A0ABP8GJV6</accession>
<feature type="domain" description="Peptidase M50" evidence="8">
    <location>
        <begin position="211"/>
        <end position="311"/>
    </location>
</feature>
<feature type="transmembrane region" description="Helical" evidence="7">
    <location>
        <begin position="437"/>
        <end position="456"/>
    </location>
</feature>
<gene>
    <name evidence="9" type="ORF">GCM10023144_08380</name>
</gene>
<dbReference type="InterPro" id="IPR001193">
    <property type="entry name" value="MBTPS2"/>
</dbReference>
<dbReference type="PANTHER" id="PTHR13325:SF3">
    <property type="entry name" value="MEMBRANE-BOUND TRANSCRIPTION FACTOR SITE-2 PROTEASE"/>
    <property type="match status" value="1"/>
</dbReference>
<evidence type="ECO:0000256" key="5">
    <source>
        <dbReference type="ARBA" id="ARBA00022989"/>
    </source>
</evidence>
<keyword evidence="4 7" id="KW-0812">Transmembrane</keyword>
<evidence type="ECO:0000256" key="7">
    <source>
        <dbReference type="SAM" id="Phobius"/>
    </source>
</evidence>
<evidence type="ECO:0000313" key="10">
    <source>
        <dbReference type="Proteomes" id="UP001501671"/>
    </source>
</evidence>
<proteinExistence type="inferred from homology"/>
<dbReference type="InterPro" id="IPR008915">
    <property type="entry name" value="Peptidase_M50"/>
</dbReference>
<evidence type="ECO:0000256" key="4">
    <source>
        <dbReference type="ARBA" id="ARBA00022692"/>
    </source>
</evidence>
<sequence length="725" mass="80397">MVASPAAIAELTAAAGAAPPASPPAGLELLPGGARQAPWPRLREELQIHPAGVNVDGSPVWHLSDPVRNLFYRIGWLEFEILTRWEMGDPARIAAAVAEDTTLQPIDEDVLQFAAFLRHNQLVQETRPKPPVRFAHWLLHNYLSIRIPLVRPAKVLQRALPWLQWLFSGWFFGLTAAAASIGLVLSARQWDAVMANLHGALSWDGIVGYLGALIFSKLLHECGHALVATRNGVRVGHMGVALLVLWPMAYTDTGESWKLERSRRRLAIASAGILTELMLAAWSTFFWVFAPEGNFKNALFFLATTAWVLTLTVNASPFMRFDGYFILADALDFPGLHERAGHWGKRFMRKRLMGIEDPVAEVLPRHYQRFLTAFAIATWIYRLILFFGIALVVYHKFFKALGLFLFMVEISVFIVRPVRSEMRVWWARRAEIRRGHLAGWLLILVGGAAVLAVPWSTRIVAPGVLRAGVEQPVYSPYAARLDKVDIRNGAAVGDEQVLLELDAPRQAEERDKASALAQAYARSARGAVGIDDSGAARQMLADQYAGRYEAERRAREAELLRLKLAALHGGTVRDVDPTLQPGSWVSATTRIAMLVGGDHWRVEALVRERDRQRLAKGEPARVYVRGRYDAPLAGCIVDIDDSAATRLPHLLLAQPNGGPIPLNPTVPKDQLKPADTWYRVIVEGRSDRPVEQVEAVSVHFQGERSSIGGKWLDSALSVLIQQSGT</sequence>
<keyword evidence="6 7" id="KW-0472">Membrane</keyword>
<comment type="caution">
    <text evidence="9">The sequence shown here is derived from an EMBL/GenBank/DDBJ whole genome shotgun (WGS) entry which is preliminary data.</text>
</comment>
<feature type="transmembrane region" description="Helical" evidence="7">
    <location>
        <begin position="295"/>
        <end position="315"/>
    </location>
</feature>
<comment type="cofactor">
    <cofactor evidence="1">
        <name>Zn(2+)</name>
        <dbReference type="ChEBI" id="CHEBI:29105"/>
    </cofactor>
</comment>
<protein>
    <recommendedName>
        <fullName evidence="8">Peptidase M50 domain-containing protein</fullName>
    </recommendedName>
</protein>
<evidence type="ECO:0000313" key="9">
    <source>
        <dbReference type="EMBL" id="GAA4325737.1"/>
    </source>
</evidence>
<keyword evidence="10" id="KW-1185">Reference proteome</keyword>
<evidence type="ECO:0000256" key="3">
    <source>
        <dbReference type="ARBA" id="ARBA00007931"/>
    </source>
</evidence>
<feature type="transmembrane region" description="Helical" evidence="7">
    <location>
        <begin position="266"/>
        <end position="289"/>
    </location>
</feature>
<comment type="subcellular location">
    <subcellularLocation>
        <location evidence="2">Endomembrane system</location>
        <topology evidence="2">Multi-pass membrane protein</topology>
    </subcellularLocation>
</comment>
<dbReference type="EMBL" id="BAABFO010000003">
    <property type="protein sequence ID" value="GAA4325737.1"/>
    <property type="molecule type" value="Genomic_DNA"/>
</dbReference>